<proteinExistence type="predicted"/>
<dbReference type="Gene3D" id="2.60.120.380">
    <property type="match status" value="1"/>
</dbReference>
<dbReference type="Proteomes" id="UP000297613">
    <property type="component" value="Unassembled WGS sequence"/>
</dbReference>
<comment type="caution">
    <text evidence="1">The sequence shown here is derived from an EMBL/GenBank/DDBJ whole genome shotgun (WGS) entry which is preliminary data.</text>
</comment>
<dbReference type="RefSeq" id="WP_135574393.1">
    <property type="nucleotide sequence ID" value="NZ_RQGK01000030.1"/>
</dbReference>
<sequence length="425" mass="45440">MIRILLAALLISIAVSCKKGEEQNPMTNLLITSTIANAIEHSNGFSRTDCGFSSADLSEGFYTSNPGASGSTTGTLGIGQSGKIRQNAWYQWGFQEFLMDASGTFTVTSNVLGNLTAVGADLYLWKNKCPLTEEASIASVNGGNGEGGSDEITFEAGPNDTVWVAFLKSGIGSYTANHAYTIGSVNSCSAQTDGNLALGVATGILTMNSGDPTRHYKFVAPSDGTYRFAVDFVDTTSQVDLSLYVNRCPGLNDASFFYPSTGGDFDRNISRKLSAGDVVYFSYSDVTGNNNRFTLRVTQDNTISAVQKMTSGFICPSFNAEAIDINQPKTKNGSCNSANNMCTQYFRFTAPATKQYSIQLNAQVSDSDLSAWIGTCPGINLGKNFKSSENLGNDTITETIQEGKTVTIGVIPQSTNFTYTLTIQE</sequence>
<dbReference type="AlphaFoldDB" id="A0A6N4QHE0"/>
<evidence type="ECO:0000313" key="1">
    <source>
        <dbReference type="EMBL" id="TGL83598.1"/>
    </source>
</evidence>
<gene>
    <name evidence="1" type="ORF">EHQ83_12510</name>
</gene>
<protein>
    <submittedName>
        <fullName evidence="1">Uncharacterized protein</fullName>
    </submittedName>
</protein>
<reference evidence="1 2" key="1">
    <citation type="journal article" date="2019" name="PLoS Negl. Trop. Dis.">
        <title>Revisiting the worldwide diversity of Leptospira species in the environment.</title>
        <authorList>
            <person name="Vincent A.T."/>
            <person name="Schiettekatte O."/>
            <person name="Bourhy P."/>
            <person name="Veyrier F.J."/>
            <person name="Picardeau M."/>
        </authorList>
    </citation>
    <scope>NUCLEOTIDE SEQUENCE [LARGE SCALE GENOMIC DNA]</scope>
    <source>
        <strain evidence="1 2">201702445</strain>
    </source>
</reference>
<evidence type="ECO:0000313" key="2">
    <source>
        <dbReference type="Proteomes" id="UP000297613"/>
    </source>
</evidence>
<dbReference type="EMBL" id="RQGM01000045">
    <property type="protein sequence ID" value="TGL83598.1"/>
    <property type="molecule type" value="Genomic_DNA"/>
</dbReference>
<accession>A0A6N4QHE0</accession>
<dbReference type="PROSITE" id="PS51257">
    <property type="entry name" value="PROKAR_LIPOPROTEIN"/>
    <property type="match status" value="1"/>
</dbReference>
<name>A0A6N4QHE0_9LEPT</name>
<organism evidence="1 2">
    <name type="scientific">Leptospira yasudae</name>
    <dbReference type="NCBI Taxonomy" id="2202201"/>
    <lineage>
        <taxon>Bacteria</taxon>
        <taxon>Pseudomonadati</taxon>
        <taxon>Spirochaetota</taxon>
        <taxon>Spirochaetia</taxon>
        <taxon>Leptospirales</taxon>
        <taxon>Leptospiraceae</taxon>
        <taxon>Leptospira</taxon>
    </lineage>
</organism>